<evidence type="ECO:0000313" key="8">
    <source>
        <dbReference type="Proteomes" id="UP000245506"/>
    </source>
</evidence>
<feature type="transmembrane region" description="Helical" evidence="5">
    <location>
        <begin position="7"/>
        <end position="25"/>
    </location>
</feature>
<dbReference type="Pfam" id="PF04116">
    <property type="entry name" value="FA_hydroxylase"/>
    <property type="match status" value="1"/>
</dbReference>
<dbReference type="EMBL" id="QGKL01000012">
    <property type="protein sequence ID" value="PWQ98445.1"/>
    <property type="molecule type" value="Genomic_DNA"/>
</dbReference>
<evidence type="ECO:0000256" key="4">
    <source>
        <dbReference type="ARBA" id="ARBA00023136"/>
    </source>
</evidence>
<comment type="subcellular location">
    <subcellularLocation>
        <location evidence="1">Membrane</location>
    </subcellularLocation>
</comment>
<comment type="caution">
    <text evidence="7">The sequence shown here is derived from an EMBL/GenBank/DDBJ whole genome shotgun (WGS) entry which is preliminary data.</text>
</comment>
<dbReference type="GO" id="GO:0016491">
    <property type="term" value="F:oxidoreductase activity"/>
    <property type="evidence" value="ECO:0007669"/>
    <property type="project" value="InterPro"/>
</dbReference>
<keyword evidence="8" id="KW-1185">Reference proteome</keyword>
<accession>A0A317CIQ4</accession>
<proteinExistence type="predicted"/>
<evidence type="ECO:0000256" key="2">
    <source>
        <dbReference type="ARBA" id="ARBA00022692"/>
    </source>
</evidence>
<feature type="domain" description="Fatty acid hydroxylase" evidence="6">
    <location>
        <begin position="84"/>
        <end position="215"/>
    </location>
</feature>
<dbReference type="GO" id="GO:0016020">
    <property type="term" value="C:membrane"/>
    <property type="evidence" value="ECO:0007669"/>
    <property type="project" value="UniProtKB-SubCell"/>
</dbReference>
<dbReference type="AlphaFoldDB" id="A0A317CIQ4"/>
<evidence type="ECO:0000256" key="3">
    <source>
        <dbReference type="ARBA" id="ARBA00022989"/>
    </source>
</evidence>
<dbReference type="OrthoDB" id="9770329at2"/>
<dbReference type="Proteomes" id="UP000245506">
    <property type="component" value="Unassembled WGS sequence"/>
</dbReference>
<protein>
    <submittedName>
        <fullName evidence="7">C-5 sterol desaturase</fullName>
    </submittedName>
</protein>
<keyword evidence="3 5" id="KW-1133">Transmembrane helix</keyword>
<evidence type="ECO:0000256" key="1">
    <source>
        <dbReference type="ARBA" id="ARBA00004370"/>
    </source>
</evidence>
<feature type="transmembrane region" description="Helical" evidence="5">
    <location>
        <begin position="48"/>
        <end position="65"/>
    </location>
</feature>
<keyword evidence="4 5" id="KW-0472">Membrane</keyword>
<reference evidence="7 8" key="1">
    <citation type="submission" date="2018-05" db="EMBL/GenBank/DDBJ databases">
        <title>Leucothrix arctica sp. nov., isolated from Arctic seawater.</title>
        <authorList>
            <person name="Choi A."/>
            <person name="Baek K."/>
        </authorList>
    </citation>
    <scope>NUCLEOTIDE SEQUENCE [LARGE SCALE GENOMIC DNA]</scope>
    <source>
        <strain evidence="7 8">IMCC9719</strain>
    </source>
</reference>
<feature type="transmembrane region" description="Helical" evidence="5">
    <location>
        <begin position="77"/>
        <end position="97"/>
    </location>
</feature>
<feature type="transmembrane region" description="Helical" evidence="5">
    <location>
        <begin position="142"/>
        <end position="168"/>
    </location>
</feature>
<evidence type="ECO:0000313" key="7">
    <source>
        <dbReference type="EMBL" id="PWQ98445.1"/>
    </source>
</evidence>
<dbReference type="PANTHER" id="PTHR11863">
    <property type="entry name" value="STEROL DESATURASE"/>
    <property type="match status" value="1"/>
</dbReference>
<organism evidence="7 8">
    <name type="scientific">Leucothrix arctica</name>
    <dbReference type="NCBI Taxonomy" id="1481894"/>
    <lineage>
        <taxon>Bacteria</taxon>
        <taxon>Pseudomonadati</taxon>
        <taxon>Pseudomonadota</taxon>
        <taxon>Gammaproteobacteria</taxon>
        <taxon>Thiotrichales</taxon>
        <taxon>Thiotrichaceae</taxon>
        <taxon>Leucothrix</taxon>
    </lineage>
</organism>
<dbReference type="InterPro" id="IPR050307">
    <property type="entry name" value="Sterol_Desaturase_Related"/>
</dbReference>
<sequence>MSLAANVSVYIVAALIIVFITRIITKENSFAELIDSRPLKQGQVRREVINGVLACAVFSLASLLARKLFVGVIPTSMSQLIIEVLVFTIFYETYSYFVHRLLHLKLFRKAHSVHHYSVRTTPWSAYSVHPLEALLISLSAPLFMLIFPVHLVVIFSFHMFGVIFTLVIHSNIRMKSKSVLFRLFNGYTESHSAHHSVGNVNFGFVNSFWDRTLKTKLVGAN</sequence>
<evidence type="ECO:0000259" key="6">
    <source>
        <dbReference type="Pfam" id="PF04116"/>
    </source>
</evidence>
<dbReference type="InterPro" id="IPR006694">
    <property type="entry name" value="Fatty_acid_hydroxylase"/>
</dbReference>
<keyword evidence="2 5" id="KW-0812">Transmembrane</keyword>
<dbReference type="GO" id="GO:0005506">
    <property type="term" value="F:iron ion binding"/>
    <property type="evidence" value="ECO:0007669"/>
    <property type="project" value="InterPro"/>
</dbReference>
<name>A0A317CIQ4_9GAMM</name>
<dbReference type="GO" id="GO:0008610">
    <property type="term" value="P:lipid biosynthetic process"/>
    <property type="evidence" value="ECO:0007669"/>
    <property type="project" value="InterPro"/>
</dbReference>
<gene>
    <name evidence="7" type="ORF">DKT75_04530</name>
</gene>
<evidence type="ECO:0000256" key="5">
    <source>
        <dbReference type="SAM" id="Phobius"/>
    </source>
</evidence>